<name>A0A1G4ED36_PLAVI</name>
<protein>
    <submittedName>
        <fullName evidence="1">VIR protein</fullName>
    </submittedName>
</protein>
<evidence type="ECO:0000313" key="2">
    <source>
        <dbReference type="Proteomes" id="UP000196402"/>
    </source>
</evidence>
<organism evidence="1 2">
    <name type="scientific">Plasmodium vivax</name>
    <name type="common">malaria parasite P. vivax</name>
    <dbReference type="NCBI Taxonomy" id="5855"/>
    <lineage>
        <taxon>Eukaryota</taxon>
        <taxon>Sar</taxon>
        <taxon>Alveolata</taxon>
        <taxon>Apicomplexa</taxon>
        <taxon>Aconoidasida</taxon>
        <taxon>Haemosporida</taxon>
        <taxon>Plasmodiidae</taxon>
        <taxon>Plasmodium</taxon>
        <taxon>Plasmodium (Plasmodium)</taxon>
    </lineage>
</organism>
<dbReference type="AlphaFoldDB" id="A0A1G4ED36"/>
<dbReference type="VEuPathDB" id="PlasmoDB:PVW1_020028200"/>
<reference evidence="1 2" key="1">
    <citation type="submission" date="2016-07" db="EMBL/GenBank/DDBJ databases">
        <authorList>
            <consortium name="Pathogen Informatics"/>
        </authorList>
    </citation>
    <scope>NUCLEOTIDE SEQUENCE [LARGE SCALE GENOMIC DNA]</scope>
</reference>
<proteinExistence type="predicted"/>
<sequence>MEEFLGKSKLNNLNTIINYNSFSKNTNNCTSYHRIIAAKSEIDDFPWNNKVSDEILNALCYVYIKKETNTLDKNLCNYLYYWLGSKVFTNLRLKDFFSEVVITIYDILSQGELGKVCNPVKYTINDYNFLKFKDIYDLSVNYYTYKSHFIKFKPLCDNDYQNNLKTYKLLYNKLRNECSMEKTYNNIQYCDVFNKYFTEEKNAHISSWTCQLTETEEEDQLLEEDNWEDAAKIEIPESHVVGEMQAQRDWVKTAQHSRSTVPYLYKDDFERENISSVSEDSSSSTIKKSVTSAVSAAGVLVPPFLIYNYAPARSWINKLLGMNKGPNRNPYANQEIMENFYQPEDFYSERNRYNIMYNPE</sequence>
<dbReference type="EMBL" id="FLYH01000040">
    <property type="protein sequence ID" value="SCA83498.1"/>
    <property type="molecule type" value="Genomic_DNA"/>
</dbReference>
<dbReference type="VEuPathDB" id="PlasmoDB:PVP01_0400100"/>
<evidence type="ECO:0000313" key="1">
    <source>
        <dbReference type="EMBL" id="SCA83498.1"/>
    </source>
</evidence>
<gene>
    <name evidence="1" type="ORF">PVT01_000026800</name>
</gene>
<dbReference type="VEuPathDB" id="PlasmoDB:PVPAM_000011600"/>
<dbReference type="InterPro" id="IPR008780">
    <property type="entry name" value="Plasmodium_Vir"/>
</dbReference>
<accession>A0A1G4ED36</accession>
<dbReference type="Proteomes" id="UP000196402">
    <property type="component" value="Unassembled WGS sequence"/>
</dbReference>
<dbReference type="Pfam" id="PF05795">
    <property type="entry name" value="Plasmodium_Vir"/>
    <property type="match status" value="1"/>
</dbReference>